<evidence type="ECO:0000256" key="1">
    <source>
        <dbReference type="SAM" id="Phobius"/>
    </source>
</evidence>
<dbReference type="GO" id="GO:0071111">
    <property type="term" value="F:cyclic-guanylate-specific phosphodiesterase activity"/>
    <property type="evidence" value="ECO:0007669"/>
    <property type="project" value="InterPro"/>
</dbReference>
<dbReference type="EMBL" id="CP064782">
    <property type="protein sequence ID" value="QWT49733.1"/>
    <property type="molecule type" value="Genomic_DNA"/>
</dbReference>
<feature type="domain" description="GGDEF" evidence="3">
    <location>
        <begin position="460"/>
        <end position="594"/>
    </location>
</feature>
<dbReference type="PANTHER" id="PTHR33121:SF71">
    <property type="entry name" value="OXYGEN SENSOR PROTEIN DOSP"/>
    <property type="match status" value="1"/>
</dbReference>
<dbReference type="InterPro" id="IPR001633">
    <property type="entry name" value="EAL_dom"/>
</dbReference>
<proteinExistence type="predicted"/>
<evidence type="ECO:0000259" key="3">
    <source>
        <dbReference type="PROSITE" id="PS50887"/>
    </source>
</evidence>
<dbReference type="InterPro" id="IPR050706">
    <property type="entry name" value="Cyclic-di-GMP_PDE-like"/>
</dbReference>
<organism evidence="4 5">
    <name type="scientific">Azospira inquinata</name>
    <dbReference type="NCBI Taxonomy" id="2785627"/>
    <lineage>
        <taxon>Bacteria</taxon>
        <taxon>Pseudomonadati</taxon>
        <taxon>Pseudomonadota</taxon>
        <taxon>Betaproteobacteria</taxon>
        <taxon>Rhodocyclales</taxon>
        <taxon>Rhodocyclaceae</taxon>
        <taxon>Azospira</taxon>
    </lineage>
</organism>
<dbReference type="AlphaFoldDB" id="A0A975SNW8"/>
<gene>
    <name evidence="4" type="ORF">Azoinq_03730</name>
</gene>
<dbReference type="Pfam" id="PF00990">
    <property type="entry name" value="GGDEF"/>
    <property type="match status" value="1"/>
</dbReference>
<dbReference type="PROSITE" id="PS50883">
    <property type="entry name" value="EAL"/>
    <property type="match status" value="1"/>
</dbReference>
<dbReference type="CDD" id="cd01949">
    <property type="entry name" value="GGDEF"/>
    <property type="match status" value="1"/>
</dbReference>
<evidence type="ECO:0000259" key="2">
    <source>
        <dbReference type="PROSITE" id="PS50883"/>
    </source>
</evidence>
<name>A0A975SNW8_9RHOO</name>
<evidence type="ECO:0000313" key="4">
    <source>
        <dbReference type="EMBL" id="QWT49733.1"/>
    </source>
</evidence>
<dbReference type="Pfam" id="PF00563">
    <property type="entry name" value="EAL"/>
    <property type="match status" value="1"/>
</dbReference>
<keyword evidence="1" id="KW-1133">Transmembrane helix</keyword>
<keyword evidence="5" id="KW-1185">Reference proteome</keyword>
<feature type="domain" description="EAL" evidence="2">
    <location>
        <begin position="604"/>
        <end position="853"/>
    </location>
</feature>
<dbReference type="PANTHER" id="PTHR33121">
    <property type="entry name" value="CYCLIC DI-GMP PHOSPHODIESTERASE PDEF"/>
    <property type="match status" value="1"/>
</dbReference>
<dbReference type="KEGG" id="aiq:Azoinq_03730"/>
<keyword evidence="1" id="KW-0812">Transmembrane</keyword>
<accession>A0A975SNW8</accession>
<evidence type="ECO:0000313" key="5">
    <source>
        <dbReference type="Proteomes" id="UP000683428"/>
    </source>
</evidence>
<dbReference type="InterPro" id="IPR000160">
    <property type="entry name" value="GGDEF_dom"/>
</dbReference>
<reference evidence="4" key="1">
    <citation type="submission" date="2020-11" db="EMBL/GenBank/DDBJ databases">
        <title>Azospira inquinata sp. nov.</title>
        <authorList>
            <person name="Moe W.M."/>
            <person name="Mikes M.C."/>
        </authorList>
    </citation>
    <scope>NUCLEOTIDE SEQUENCE</scope>
    <source>
        <strain evidence="4">Azo-3</strain>
    </source>
</reference>
<dbReference type="RefSeq" id="WP_216125810.1">
    <property type="nucleotide sequence ID" value="NZ_CP064782.1"/>
</dbReference>
<dbReference type="FunFam" id="3.30.70.270:FF:000001">
    <property type="entry name" value="Diguanylate cyclase domain protein"/>
    <property type="match status" value="1"/>
</dbReference>
<feature type="transmembrane region" description="Helical" evidence="1">
    <location>
        <begin position="171"/>
        <end position="193"/>
    </location>
</feature>
<dbReference type="NCBIfam" id="TIGR00254">
    <property type="entry name" value="GGDEF"/>
    <property type="match status" value="1"/>
</dbReference>
<dbReference type="Proteomes" id="UP000683428">
    <property type="component" value="Chromosome"/>
</dbReference>
<sequence>MRIRTFVLATSALVALVFFGGGYWAVSRAFDATVQEKAQTDAAVTAQTTFAAMFELMSTGWSRAQAEHFLGGLREATKDSRTQVGIYRGPRVEARFGKIGQPPLDGLLRGALASGQSGQAVEGRTVRFVYPLKAEQRCLGCHTNVVSGDVLGVIEVRQNLQTEVTEARKQFFWSLAALIPLCGVVALLAVWWVNYRLESALRAVEDGVAGVNGVSDLRKLELGQQRPTFTELGRIFQAIEELVSKLRTIAVDKDMLKFEIGLLEKFVITSDIIRDWREYVNHLVVDINKVLNAHVLFSIFQIDDELFDLEIFWYRTPTSMTKERVERYIREVLNNNPRFSDLTSVHINHHVAQLGGEPVELGEEEVRLRVKSFFVDTPKIGGIVGIGVQADELEDDTRHLVLDSVLSTLLNVVGSVKAIYKYTKDLEYYATRDPLTDLFNQRVFWEMLGYEVGRAQRHQLHFGLLLIDLDNFKLVNDNYGHAVGDKFLQQFAREVRGALRGGDIFARYGGDEFVVVLPEADFQESCTVAYRILDAARNTTVQAPGGEGLHCSASIGLSVYPDHATEAKDLFLFADNMMYKAKAEGKERVAVPTAEDAMEVFRDISQRSVTILTAVEEKAIIPFYQPILDIQGQEVMAYEVLSRMEVDGHLLRADEFIELAEKIGVIHRLDCLVIEKALDQLKDSGHDGFIFINLSPRAMVLKEFARSLRQIVSDSGIQPDRIVFEITERDTVKNLSLLERFLNDLKFDGFKLAIDDFGSGFSSFHYLRRFPVDFLKVEGDFVANILNNAKDRAFVQSMNALAHELNIRVVAEYVESKEVLEELGRMGIDLAQGYYVGRPARNVLERHWQPPQGNRI</sequence>
<dbReference type="CDD" id="cd01948">
    <property type="entry name" value="EAL"/>
    <property type="match status" value="1"/>
</dbReference>
<protein>
    <submittedName>
        <fullName evidence="4">Bifunctional diguanylate cyclase/phosphodiesterase</fullName>
    </submittedName>
</protein>
<dbReference type="SMART" id="SM00267">
    <property type="entry name" value="GGDEF"/>
    <property type="match status" value="1"/>
</dbReference>
<keyword evidence="1" id="KW-0472">Membrane</keyword>
<dbReference type="PROSITE" id="PS50887">
    <property type="entry name" value="GGDEF"/>
    <property type="match status" value="1"/>
</dbReference>
<dbReference type="SMART" id="SM00052">
    <property type="entry name" value="EAL"/>
    <property type="match status" value="1"/>
</dbReference>